<dbReference type="OrthoDB" id="4447at2759"/>
<dbReference type="AlphaFoldDB" id="A0A010R9C2"/>
<dbReference type="eggNOG" id="KOG1230">
    <property type="taxonomic scope" value="Eukaryota"/>
</dbReference>
<feature type="region of interest" description="Disordered" evidence="2">
    <location>
        <begin position="522"/>
        <end position="552"/>
    </location>
</feature>
<feature type="region of interest" description="Disordered" evidence="2">
    <location>
        <begin position="1"/>
        <end position="43"/>
    </location>
</feature>
<dbReference type="Gene3D" id="3.30.2010.10">
    <property type="entry name" value="Metalloproteases ('zincins'), catalytic domain"/>
    <property type="match status" value="1"/>
</dbReference>
<evidence type="ECO:0000256" key="2">
    <source>
        <dbReference type="SAM" id="MobiDB-lite"/>
    </source>
</evidence>
<feature type="domain" description="WLM" evidence="3">
    <location>
        <begin position="688"/>
        <end position="924"/>
    </location>
</feature>
<accession>A0A010R9C2</accession>
<feature type="compositionally biased region" description="Low complexity" evidence="2">
    <location>
        <begin position="522"/>
        <end position="534"/>
    </location>
</feature>
<dbReference type="InterPro" id="IPR015915">
    <property type="entry name" value="Kelch-typ_b-propeller"/>
</dbReference>
<protein>
    <submittedName>
        <fullName evidence="4">Kelch domain-containing protein</fullName>
    </submittedName>
</protein>
<name>A0A010R9C2_9PEZI</name>
<evidence type="ECO:0000313" key="5">
    <source>
        <dbReference type="Proteomes" id="UP000020467"/>
    </source>
</evidence>
<feature type="compositionally biased region" description="Basic and acidic residues" evidence="2">
    <location>
        <begin position="1076"/>
        <end position="1085"/>
    </location>
</feature>
<evidence type="ECO:0000256" key="1">
    <source>
        <dbReference type="SAM" id="Coils"/>
    </source>
</evidence>
<dbReference type="InterPro" id="IPR052588">
    <property type="entry name" value="Kelch_domain_protein"/>
</dbReference>
<dbReference type="STRING" id="1445577.A0A010R9C2"/>
<dbReference type="SUPFAM" id="SSF117281">
    <property type="entry name" value="Kelch motif"/>
    <property type="match status" value="1"/>
</dbReference>
<dbReference type="PROSITE" id="PS51397">
    <property type="entry name" value="WLM"/>
    <property type="match status" value="1"/>
</dbReference>
<dbReference type="PANTHER" id="PTHR46063">
    <property type="entry name" value="KELCH DOMAIN-CONTAINING PROTEIN"/>
    <property type="match status" value="1"/>
</dbReference>
<gene>
    <name evidence="4" type="ORF">CFIO01_03741</name>
</gene>
<feature type="compositionally biased region" description="Basic and acidic residues" evidence="2">
    <location>
        <begin position="924"/>
        <end position="938"/>
    </location>
</feature>
<dbReference type="Pfam" id="PF13422">
    <property type="entry name" value="DUF4110"/>
    <property type="match status" value="1"/>
</dbReference>
<feature type="region of interest" description="Disordered" evidence="2">
    <location>
        <begin position="388"/>
        <end position="411"/>
    </location>
</feature>
<evidence type="ECO:0000313" key="4">
    <source>
        <dbReference type="EMBL" id="EXF74309.1"/>
    </source>
</evidence>
<keyword evidence="1" id="KW-0175">Coiled coil</keyword>
<feature type="compositionally biased region" description="Acidic residues" evidence="2">
    <location>
        <begin position="939"/>
        <end position="952"/>
    </location>
</feature>
<evidence type="ECO:0000259" key="3">
    <source>
        <dbReference type="PROSITE" id="PS51397"/>
    </source>
</evidence>
<dbReference type="eggNOG" id="KOG4842">
    <property type="taxonomic scope" value="Eukaryota"/>
</dbReference>
<keyword evidence="5" id="KW-1185">Reference proteome</keyword>
<feature type="region of interest" description="Disordered" evidence="2">
    <location>
        <begin position="425"/>
        <end position="446"/>
    </location>
</feature>
<feature type="compositionally biased region" description="Low complexity" evidence="2">
    <location>
        <begin position="1096"/>
        <end position="1106"/>
    </location>
</feature>
<dbReference type="Pfam" id="PF08325">
    <property type="entry name" value="WLM"/>
    <property type="match status" value="1"/>
</dbReference>
<dbReference type="InterPro" id="IPR013536">
    <property type="entry name" value="WLM_dom"/>
</dbReference>
<feature type="compositionally biased region" description="Acidic residues" evidence="2">
    <location>
        <begin position="535"/>
        <end position="547"/>
    </location>
</feature>
<comment type="caution">
    <text evidence="4">The sequence shown here is derived from an EMBL/GenBank/DDBJ whole genome shotgun (WGS) entry which is preliminary data.</text>
</comment>
<feature type="coiled-coil region" evidence="1">
    <location>
        <begin position="987"/>
        <end position="1014"/>
    </location>
</feature>
<sequence length="1211" mass="135897">MAKAKKGKSDEKAAKLAAKKQKQANKGEKKAKTKTAKLEGSDAEDVDLEQVLEEYKKQQEQFLKVTETVCEGPPKARSASTIMASPCDSNNLLLFGGEYFNGSLAHFFNDLHIYYINRDEWRCVTSPNAPLPRSGHAWTRASNPNHVYLFGGEFSSPKQGTFHHYSDFWRLEPATREWTKIECKGKTPPARSGHRMTYWKQYIILFGGFQDTSNQTKYLADVWIFDTQNFSWHSPTLPPAQLKPDARSSFTLLPHEQGAVLYGGYSRVKATVAANKQARGSSQGQKNILKPMVHDDCFFLRMSLPPDGSPPTAPPVVRWERRKKPANAPSPKRAGATMAWHKGRGILFGGVHDVEDSEEGMDSEFFRELFAWNIERNRFFPLALRKARQQKKANPAEQRGGRRARAQDREEELLRQLAALETGKSLEDADDMEIEKKEEPDEDATPIREMPITMELPHQRFNAQLAVQDDVLYIYGGTFEAKDREFTFDDLYAVDLGKMDGCKEIFNRPVDDWIVSVAGSETTNATSSTAPTSATEDDDTEATETVDDGLPHPRPFETRRDFFVRTTNEWQEILMTNLRWKNIQPETLAIKEIKAKAFELSEEKWWDCREEITALEEEQEAAGISEVVSLAERGDAAAAGPIDTQQRLEILRRDWARKQTIPRLAPLRLQFRIPGGVTMPIGIQRLNAKRSHPNDRIIFIKPLKGRDEKIAQDFLERIAAQCLPIMKEHHLSVMSLEQYEFNREFVGRNFNAGEIIQLVLKSQSGRWLPFEYVQMVMMHELAHCKQMNHSRAFWAVRNNYAEQMRGLWQRGYSGEGIWGRGALLGTGQFQNNVALPSEPLPRHLCGGTYRSRGRKRKIKPKLSYKEQKERRILKKFGANGTALGADEETKVKLEGGKRTQAKPRVAGSARGRELRAAAALARFDQPKKEPEEDIKNEVKDEDSGESEYEDDPADIKTEDAVDIDGKVIKDGKGRGMIKVCEDENPDDQDAQNELQELQASVKQWRQTHLKFKRELVDEAEAAAVPPQNGVAESSQKEVPTIREPKREVHPRVKVKEEPDDDQEAPILDIAAANPTIKREARDDPRSIATRHPISPPSAASTASPSAERQRGTATASESATNPAPKSNRAAAAATTAEEGRESETESICGVCSFANSALSITCAVCSHVLDPASVPNAWRCEGAACQGSEYLNPGDFGVCGVCGQSKRKKQG</sequence>
<dbReference type="InterPro" id="IPR025183">
    <property type="entry name" value="DUF4110"/>
</dbReference>
<dbReference type="PANTHER" id="PTHR46063:SF1">
    <property type="entry name" value="KELCH DOMAIN-CONTAINING PROTEIN 4"/>
    <property type="match status" value="1"/>
</dbReference>
<feature type="region of interest" description="Disordered" evidence="2">
    <location>
        <begin position="922"/>
        <end position="960"/>
    </location>
</feature>
<dbReference type="Proteomes" id="UP000020467">
    <property type="component" value="Unassembled WGS sequence"/>
</dbReference>
<feature type="compositionally biased region" description="Basic and acidic residues" evidence="2">
    <location>
        <begin position="25"/>
        <end position="40"/>
    </location>
</feature>
<organism evidence="4 5">
    <name type="scientific">Colletotrichum fioriniae PJ7</name>
    <dbReference type="NCBI Taxonomy" id="1445577"/>
    <lineage>
        <taxon>Eukaryota</taxon>
        <taxon>Fungi</taxon>
        <taxon>Dikarya</taxon>
        <taxon>Ascomycota</taxon>
        <taxon>Pezizomycotina</taxon>
        <taxon>Sordariomycetes</taxon>
        <taxon>Hypocreomycetidae</taxon>
        <taxon>Glomerellales</taxon>
        <taxon>Glomerellaceae</taxon>
        <taxon>Colletotrichum</taxon>
        <taxon>Colletotrichum acutatum species complex</taxon>
    </lineage>
</organism>
<dbReference type="Gene3D" id="2.120.10.80">
    <property type="entry name" value="Kelch-type beta propeller"/>
    <property type="match status" value="2"/>
</dbReference>
<proteinExistence type="predicted"/>
<feature type="compositionally biased region" description="Basic and acidic residues" evidence="2">
    <location>
        <begin position="1039"/>
        <end position="1056"/>
    </location>
</feature>
<dbReference type="HOGENOM" id="CLU_273848_0_0_1"/>
<dbReference type="KEGG" id="cfj:CFIO01_03741"/>
<dbReference type="EMBL" id="JARH01000997">
    <property type="protein sequence ID" value="EXF74309.1"/>
    <property type="molecule type" value="Genomic_DNA"/>
</dbReference>
<feature type="region of interest" description="Disordered" evidence="2">
    <location>
        <begin position="1020"/>
        <end position="1139"/>
    </location>
</feature>
<dbReference type="Pfam" id="PF24681">
    <property type="entry name" value="Kelch_KLHDC2_KLHL20_DRC7"/>
    <property type="match status" value="1"/>
</dbReference>
<feature type="compositionally biased region" description="Polar residues" evidence="2">
    <location>
        <begin position="1111"/>
        <end position="1124"/>
    </location>
</feature>
<reference evidence="4 5" key="1">
    <citation type="submission" date="2014-02" db="EMBL/GenBank/DDBJ databases">
        <title>The genome sequence of Colletotrichum fioriniae PJ7.</title>
        <authorList>
            <person name="Baroncelli R."/>
            <person name="Thon M.R."/>
        </authorList>
    </citation>
    <scope>NUCLEOTIDE SEQUENCE [LARGE SCALE GENOMIC DNA]</scope>
    <source>
        <strain evidence="4 5">PJ7</strain>
    </source>
</reference>